<dbReference type="GO" id="GO:0003676">
    <property type="term" value="F:nucleic acid binding"/>
    <property type="evidence" value="ECO:0007669"/>
    <property type="project" value="InterPro"/>
</dbReference>
<accession>A0A371HQB9</accession>
<dbReference type="PANTHER" id="PTHR35046:SF26">
    <property type="entry name" value="RNA-DIRECTED DNA POLYMERASE"/>
    <property type="match status" value="1"/>
</dbReference>
<evidence type="ECO:0000256" key="1">
    <source>
        <dbReference type="PROSITE-ProRule" id="PRU00047"/>
    </source>
</evidence>
<dbReference type="InterPro" id="IPR001878">
    <property type="entry name" value="Znf_CCHC"/>
</dbReference>
<organism evidence="4 5">
    <name type="scientific">Mucuna pruriens</name>
    <name type="common">Velvet bean</name>
    <name type="synonym">Dolichos pruriens</name>
    <dbReference type="NCBI Taxonomy" id="157652"/>
    <lineage>
        <taxon>Eukaryota</taxon>
        <taxon>Viridiplantae</taxon>
        <taxon>Streptophyta</taxon>
        <taxon>Embryophyta</taxon>
        <taxon>Tracheophyta</taxon>
        <taxon>Spermatophyta</taxon>
        <taxon>Magnoliopsida</taxon>
        <taxon>eudicotyledons</taxon>
        <taxon>Gunneridae</taxon>
        <taxon>Pentapetalae</taxon>
        <taxon>rosids</taxon>
        <taxon>fabids</taxon>
        <taxon>Fabales</taxon>
        <taxon>Fabaceae</taxon>
        <taxon>Papilionoideae</taxon>
        <taxon>50 kb inversion clade</taxon>
        <taxon>NPAAA clade</taxon>
        <taxon>indigoferoid/millettioid clade</taxon>
        <taxon>Phaseoleae</taxon>
        <taxon>Mucuna</taxon>
    </lineage>
</organism>
<feature type="compositionally biased region" description="Basic and acidic residues" evidence="2">
    <location>
        <begin position="20"/>
        <end position="35"/>
    </location>
</feature>
<evidence type="ECO:0000259" key="3">
    <source>
        <dbReference type="PROSITE" id="PS50158"/>
    </source>
</evidence>
<keyword evidence="1" id="KW-0862">Zinc</keyword>
<dbReference type="SUPFAM" id="SSF57756">
    <property type="entry name" value="Retrovirus zinc finger-like domains"/>
    <property type="match status" value="1"/>
</dbReference>
<dbReference type="Pfam" id="PF00098">
    <property type="entry name" value="zf-CCHC"/>
    <property type="match status" value="1"/>
</dbReference>
<keyword evidence="1" id="KW-0479">Metal-binding</keyword>
<dbReference type="SMART" id="SM00343">
    <property type="entry name" value="ZnF_C2HC"/>
    <property type="match status" value="1"/>
</dbReference>
<name>A0A371HQB9_MUCPR</name>
<protein>
    <recommendedName>
        <fullName evidence="3">CCHC-type domain-containing protein</fullName>
    </recommendedName>
</protein>
<keyword evidence="1" id="KW-0863">Zinc-finger</keyword>
<feature type="non-terminal residue" evidence="4">
    <location>
        <position position="1"/>
    </location>
</feature>
<dbReference type="InterPro" id="IPR036875">
    <property type="entry name" value="Znf_CCHC_sf"/>
</dbReference>
<sequence length="250" mass="28570">MHLRWRIASRRMIASSSSWRGRDKNKEKAKSDRSSKKGSGPFQGCKEITITLSPNAYTTRSIKCFKCLDKGHIASQCPNKRVMIVRDDGEVASDNSHAETSTFSESKIHNNDSRVGEDLLMRENIFHSRYHVLGNLCFIIIDGDSCVNVASGRLWLSQHGELVANPQIEVAFTLGRYEDKVLCDVMPMEATHLLLGRSWQYDRKVIHDGVTNRFTFVHMGQKVVLKPLSPRAVQEDQNKIREKRKKREKL</sequence>
<dbReference type="EMBL" id="QJKJ01001965">
    <property type="protein sequence ID" value="RDY04985.1"/>
    <property type="molecule type" value="Genomic_DNA"/>
</dbReference>
<gene>
    <name evidence="4" type="ORF">CR513_11215</name>
</gene>
<dbReference type="PROSITE" id="PS50158">
    <property type="entry name" value="ZF_CCHC"/>
    <property type="match status" value="1"/>
</dbReference>
<proteinExistence type="predicted"/>
<dbReference type="OrthoDB" id="1747743at2759"/>
<feature type="region of interest" description="Disordered" evidence="2">
    <location>
        <begin position="16"/>
        <end position="41"/>
    </location>
</feature>
<evidence type="ECO:0000313" key="4">
    <source>
        <dbReference type="EMBL" id="RDY04985.1"/>
    </source>
</evidence>
<dbReference type="PANTHER" id="PTHR35046">
    <property type="entry name" value="ZINC KNUCKLE (CCHC-TYPE) FAMILY PROTEIN"/>
    <property type="match status" value="1"/>
</dbReference>
<dbReference type="Proteomes" id="UP000257109">
    <property type="component" value="Unassembled WGS sequence"/>
</dbReference>
<feature type="domain" description="CCHC-type" evidence="3">
    <location>
        <begin position="63"/>
        <end position="79"/>
    </location>
</feature>
<dbReference type="GO" id="GO:0008270">
    <property type="term" value="F:zinc ion binding"/>
    <property type="evidence" value="ECO:0007669"/>
    <property type="project" value="UniProtKB-KW"/>
</dbReference>
<evidence type="ECO:0000256" key="2">
    <source>
        <dbReference type="SAM" id="MobiDB-lite"/>
    </source>
</evidence>
<reference evidence="4" key="1">
    <citation type="submission" date="2018-05" db="EMBL/GenBank/DDBJ databases">
        <title>Draft genome of Mucuna pruriens seed.</title>
        <authorList>
            <person name="Nnadi N.E."/>
            <person name="Vos R."/>
            <person name="Hasami M.H."/>
            <person name="Devisetty U.K."/>
            <person name="Aguiy J.C."/>
        </authorList>
    </citation>
    <scope>NUCLEOTIDE SEQUENCE [LARGE SCALE GENOMIC DNA]</scope>
    <source>
        <strain evidence="4">JCA_2017</strain>
    </source>
</reference>
<keyword evidence="5" id="KW-1185">Reference proteome</keyword>
<evidence type="ECO:0000313" key="5">
    <source>
        <dbReference type="Proteomes" id="UP000257109"/>
    </source>
</evidence>
<dbReference type="AlphaFoldDB" id="A0A371HQB9"/>
<comment type="caution">
    <text evidence="4">The sequence shown here is derived from an EMBL/GenBank/DDBJ whole genome shotgun (WGS) entry which is preliminary data.</text>
</comment>
<dbReference type="Gene3D" id="4.10.60.10">
    <property type="entry name" value="Zinc finger, CCHC-type"/>
    <property type="match status" value="1"/>
</dbReference>